<dbReference type="RefSeq" id="WP_243247043.1">
    <property type="nucleotide sequence ID" value="NZ_LOHG01000008.1"/>
</dbReference>
<sequence length="147" mass="16484">MAQHPTDTDFWSTISKLAVAVPIAALIGAGLSALVLGGIDYGQLKSSLDTEKSRSSELARTNDENLKVNEKWRDAYTKLSSELSAANARLVKMQNDQCESIRSDISRLQYKIEDTYGYTDSSEKRSNMQIMMRQHQESLQACFASRR</sequence>
<evidence type="ECO:0000256" key="1">
    <source>
        <dbReference type="SAM" id="Coils"/>
    </source>
</evidence>
<gene>
    <name evidence="3" type="ORF">AUC61_14945</name>
</gene>
<dbReference type="Proteomes" id="UP001320513">
    <property type="component" value="Unassembled WGS sequence"/>
</dbReference>
<evidence type="ECO:0000313" key="4">
    <source>
        <dbReference type="Proteomes" id="UP001320513"/>
    </source>
</evidence>
<keyword evidence="2" id="KW-0812">Transmembrane</keyword>
<evidence type="ECO:0000256" key="2">
    <source>
        <dbReference type="SAM" id="Phobius"/>
    </source>
</evidence>
<reference evidence="3 4" key="1">
    <citation type="submission" date="2015-12" db="EMBL/GenBank/DDBJ databases">
        <title>Phylogenomics in the description of a new species in the Pseudomonas syringae group.</title>
        <authorList>
            <person name="Busquets A."/>
            <person name="Gomila M."/>
            <person name="Beiki F."/>
            <person name="Rahimian H."/>
            <person name="Mulet M."/>
            <person name="Sanchez D."/>
            <person name="Garcia-Valdes E."/>
            <person name="Lalucat J."/>
        </authorList>
    </citation>
    <scope>NUCLEOTIDE SEQUENCE [LARGE SCALE GENOMIC DNA]</scope>
    <source>
        <strain evidence="3 4">S25</strain>
    </source>
</reference>
<keyword evidence="1" id="KW-0175">Coiled coil</keyword>
<organism evidence="3 4">
    <name type="scientific">Pseudomonas maioricensis</name>
    <dbReference type="NCBI Taxonomy" id="1766623"/>
    <lineage>
        <taxon>Bacteria</taxon>
        <taxon>Pseudomonadati</taxon>
        <taxon>Pseudomonadota</taxon>
        <taxon>Gammaproteobacteria</taxon>
        <taxon>Pseudomonadales</taxon>
        <taxon>Pseudomonadaceae</taxon>
        <taxon>Pseudomonas</taxon>
    </lineage>
</organism>
<name>A0ABS9ZKI2_9PSED</name>
<keyword evidence="2" id="KW-0472">Membrane</keyword>
<feature type="coiled-coil region" evidence="1">
    <location>
        <begin position="69"/>
        <end position="96"/>
    </location>
</feature>
<comment type="caution">
    <text evidence="3">The sequence shown here is derived from an EMBL/GenBank/DDBJ whole genome shotgun (WGS) entry which is preliminary data.</text>
</comment>
<keyword evidence="4" id="KW-1185">Reference proteome</keyword>
<keyword evidence="2" id="KW-1133">Transmembrane helix</keyword>
<proteinExistence type="predicted"/>
<evidence type="ECO:0000313" key="3">
    <source>
        <dbReference type="EMBL" id="MCI8210831.1"/>
    </source>
</evidence>
<dbReference type="EMBL" id="LOHG01000008">
    <property type="protein sequence ID" value="MCI8210831.1"/>
    <property type="molecule type" value="Genomic_DNA"/>
</dbReference>
<feature type="transmembrane region" description="Helical" evidence="2">
    <location>
        <begin position="17"/>
        <end position="39"/>
    </location>
</feature>
<accession>A0ABS9ZKI2</accession>
<protein>
    <submittedName>
        <fullName evidence="3">Uncharacterized protein</fullName>
    </submittedName>
</protein>